<evidence type="ECO:0000259" key="1">
    <source>
        <dbReference type="Pfam" id="PF09588"/>
    </source>
</evidence>
<dbReference type="SUPFAM" id="SSF52980">
    <property type="entry name" value="Restriction endonuclease-like"/>
    <property type="match status" value="1"/>
</dbReference>
<dbReference type="PANTHER" id="PTHR46609:SF8">
    <property type="entry name" value="YQAJ VIRAL RECOMBINASE DOMAIN-CONTAINING PROTEIN"/>
    <property type="match status" value="1"/>
</dbReference>
<dbReference type="AlphaFoldDB" id="A0A8C5FTJ8"/>
<evidence type="ECO:0000313" key="3">
    <source>
        <dbReference type="Proteomes" id="UP000694546"/>
    </source>
</evidence>
<dbReference type="InterPro" id="IPR011604">
    <property type="entry name" value="PDDEXK-like_dom_sf"/>
</dbReference>
<protein>
    <recommendedName>
        <fullName evidence="1">YqaJ viral recombinase domain-containing protein</fullName>
    </recommendedName>
</protein>
<dbReference type="InterPro" id="IPR011335">
    <property type="entry name" value="Restrct_endonuc-II-like"/>
</dbReference>
<reference evidence="2" key="1">
    <citation type="submission" date="2025-08" db="UniProtKB">
        <authorList>
            <consortium name="Ensembl"/>
        </authorList>
    </citation>
    <scope>IDENTIFICATION</scope>
</reference>
<reference evidence="2" key="2">
    <citation type="submission" date="2025-09" db="UniProtKB">
        <authorList>
            <consortium name="Ensembl"/>
        </authorList>
    </citation>
    <scope>IDENTIFICATION</scope>
</reference>
<dbReference type="CDD" id="cd22343">
    <property type="entry name" value="PDDEXK_lambda_exonuclease-like"/>
    <property type="match status" value="1"/>
</dbReference>
<accession>A0A8C5FTJ8</accession>
<keyword evidence="3" id="KW-1185">Reference proteome</keyword>
<evidence type="ECO:0000313" key="2">
    <source>
        <dbReference type="Ensembl" id="ENSGMOP00000060176.1"/>
    </source>
</evidence>
<name>A0A8C5FTJ8_GADMO</name>
<dbReference type="Ensembl" id="ENSGMOT00000075943.1">
    <property type="protein sequence ID" value="ENSGMOP00000060176.1"/>
    <property type="gene ID" value="ENSGMOG00000026899.1"/>
</dbReference>
<proteinExistence type="predicted"/>
<feature type="domain" description="YqaJ viral recombinase" evidence="1">
    <location>
        <begin position="122"/>
        <end position="211"/>
    </location>
</feature>
<dbReference type="GO" id="GO:0006281">
    <property type="term" value="P:DNA repair"/>
    <property type="evidence" value="ECO:0007669"/>
    <property type="project" value="UniProtKB-ARBA"/>
</dbReference>
<dbReference type="GeneTree" id="ENSGT00990000209829"/>
<dbReference type="InterPro" id="IPR051703">
    <property type="entry name" value="NF-kappa-B_Signaling_Reg"/>
</dbReference>
<dbReference type="PANTHER" id="PTHR46609">
    <property type="entry name" value="EXONUCLEASE, PHAGE-TYPE/RECB, C-TERMINAL DOMAIN-CONTAINING PROTEIN"/>
    <property type="match status" value="1"/>
</dbReference>
<dbReference type="Gene3D" id="3.90.320.10">
    <property type="match status" value="1"/>
</dbReference>
<dbReference type="Pfam" id="PF09588">
    <property type="entry name" value="YqaJ"/>
    <property type="match status" value="1"/>
</dbReference>
<dbReference type="OMA" id="TWKENIL"/>
<dbReference type="Proteomes" id="UP000694546">
    <property type="component" value="Chromosome 8"/>
</dbReference>
<organism evidence="2 3">
    <name type="scientific">Gadus morhua</name>
    <name type="common">Atlantic cod</name>
    <dbReference type="NCBI Taxonomy" id="8049"/>
    <lineage>
        <taxon>Eukaryota</taxon>
        <taxon>Metazoa</taxon>
        <taxon>Chordata</taxon>
        <taxon>Craniata</taxon>
        <taxon>Vertebrata</taxon>
        <taxon>Euteleostomi</taxon>
        <taxon>Actinopterygii</taxon>
        <taxon>Neopterygii</taxon>
        <taxon>Teleostei</taxon>
        <taxon>Neoteleostei</taxon>
        <taxon>Acanthomorphata</taxon>
        <taxon>Zeiogadaria</taxon>
        <taxon>Gadariae</taxon>
        <taxon>Gadiformes</taxon>
        <taxon>Gadoidei</taxon>
        <taxon>Gadidae</taxon>
        <taxon>Gadus</taxon>
    </lineage>
</organism>
<dbReference type="InterPro" id="IPR019080">
    <property type="entry name" value="YqaJ_viral_recombinase"/>
</dbReference>
<sequence>MEDVAWFRSALQGTQCGMAWLLSPEPEPQPQHQALPTVPELVREFKGQGLESLLAALELTEEQRLAIQTATVGQRTNPQWQRHRQGRLTASNIGAVLSRRSASTCASLMKRLLGGQNLDGVKAFQQACQVEVLDCGLSVSKSGILGASPDGFVGPSALLEVKCPYSQRNSTIAEAVEVPSFCLFVEGQGYALKKTHAYWHQVQGQLHLTDRDLSYFVVWTTKEALVIPIPKDPAWGQNLVVLEVFYRQHILPVLISRED</sequence>